<dbReference type="InterPro" id="IPR021733">
    <property type="entry name" value="DUF3304"/>
</dbReference>
<dbReference type="Proteomes" id="UP000885148">
    <property type="component" value="Unassembled WGS sequence"/>
</dbReference>
<reference evidence="1" key="1">
    <citation type="journal article" date="2018" name="Genome Biol.">
        <title>SKESA: strategic k-mer extension for scrupulous assemblies.</title>
        <authorList>
            <person name="Souvorov A."/>
            <person name="Agarwala R."/>
            <person name="Lipman D.J."/>
        </authorList>
    </citation>
    <scope>NUCLEOTIDE SEQUENCE</scope>
    <source>
        <strain evidence="1">91871</strain>
    </source>
</reference>
<dbReference type="AlphaFoldDB" id="A0A9P3Z4J9"/>
<gene>
    <name evidence="1" type="ORF">KV121_002537</name>
</gene>
<dbReference type="Pfam" id="PF11745">
    <property type="entry name" value="DUF3304"/>
    <property type="match status" value="1"/>
</dbReference>
<proteinExistence type="predicted"/>
<evidence type="ECO:0000313" key="1">
    <source>
        <dbReference type="EMBL" id="HBH7042461.1"/>
    </source>
</evidence>
<dbReference type="EMBL" id="DAESCB010000006">
    <property type="protein sequence ID" value="HBH7042461.1"/>
    <property type="molecule type" value="Genomic_DNA"/>
</dbReference>
<dbReference type="RefSeq" id="WP_049000994.1">
    <property type="nucleotide sequence ID" value="NZ_BPFK01000048.1"/>
</dbReference>
<evidence type="ECO:0000313" key="2">
    <source>
        <dbReference type="Proteomes" id="UP000885148"/>
    </source>
</evidence>
<organism evidence="1 2">
    <name type="scientific">Citrobacter freundii</name>
    <dbReference type="NCBI Taxonomy" id="546"/>
    <lineage>
        <taxon>Bacteria</taxon>
        <taxon>Pseudomonadati</taxon>
        <taxon>Pseudomonadota</taxon>
        <taxon>Gammaproteobacteria</taxon>
        <taxon>Enterobacterales</taxon>
        <taxon>Enterobacteriaceae</taxon>
        <taxon>Citrobacter</taxon>
        <taxon>Citrobacter freundii complex</taxon>
    </lineage>
</organism>
<sequence>MGFFTRLEQFDQKLTRGYARWGRWVWRTLIVVPVAWLLLSVGMSIWGPPTGGVILVIHSELDRPILSFSVNGMTGPNAFAHGGGSTTCCGDIRGKEAEVIWTLSITRAQYDAGLREEVRRTTMPLPERKHGQDFLHVHFLPGDKVFLGWSEGAGSPYEKRNEFSYQSEKMQEAQP</sequence>
<protein>
    <submittedName>
        <fullName evidence="1">DUF3304 domain-containing protein</fullName>
    </submittedName>
</protein>
<accession>A0A9P3Z4J9</accession>
<name>A0A9P3Z4J9_CITFR</name>
<reference evidence="1" key="2">
    <citation type="submission" date="2021-07" db="EMBL/GenBank/DDBJ databases">
        <authorList>
            <consortium name="NCBI Pathogen Detection Project"/>
        </authorList>
    </citation>
    <scope>NUCLEOTIDE SEQUENCE</scope>
    <source>
        <strain evidence="1">91871</strain>
    </source>
</reference>
<comment type="caution">
    <text evidence="1">The sequence shown here is derived from an EMBL/GenBank/DDBJ whole genome shotgun (WGS) entry which is preliminary data.</text>
</comment>